<accession>A0A417YFN3</accession>
<sequence>MASQRRRNKQKLKKEAQLKLEEKKATLSKELDDLELWLQSFIDENTQAEEAQAEEVREE</sequence>
<keyword evidence="1" id="KW-0175">Coiled coil</keyword>
<name>A0A417YFN3_9BACI</name>
<keyword evidence="3" id="KW-1185">Reference proteome</keyword>
<dbReference type="Proteomes" id="UP000284416">
    <property type="component" value="Unassembled WGS sequence"/>
</dbReference>
<dbReference type="EMBL" id="QWEG01000022">
    <property type="protein sequence ID" value="RHW31503.1"/>
    <property type="molecule type" value="Genomic_DNA"/>
</dbReference>
<reference evidence="2 3" key="1">
    <citation type="journal article" date="2017" name="Int. J. Syst. Evol. Microbiol.">
        <title>Bacillus notoginsengisoli sp. nov., a novel bacterium isolated from the rhizosphere of Panax notoginseng.</title>
        <authorList>
            <person name="Zhang M.Y."/>
            <person name="Cheng J."/>
            <person name="Cai Y."/>
            <person name="Zhang T.Y."/>
            <person name="Wu Y.Y."/>
            <person name="Manikprabhu D."/>
            <person name="Li W.J."/>
            <person name="Zhang Y.X."/>
        </authorList>
    </citation>
    <scope>NUCLEOTIDE SEQUENCE [LARGE SCALE GENOMIC DNA]</scope>
    <source>
        <strain evidence="2 3">JCM 30743</strain>
    </source>
</reference>
<evidence type="ECO:0000256" key="1">
    <source>
        <dbReference type="SAM" id="Coils"/>
    </source>
</evidence>
<protein>
    <submittedName>
        <fullName evidence="2">Uncharacterized protein</fullName>
    </submittedName>
</protein>
<dbReference type="RefSeq" id="WP_118924576.1">
    <property type="nucleotide sequence ID" value="NZ_QWEG01000022.1"/>
</dbReference>
<organism evidence="2 3">
    <name type="scientific">Neobacillus notoginsengisoli</name>
    <dbReference type="NCBI Taxonomy" id="1578198"/>
    <lineage>
        <taxon>Bacteria</taxon>
        <taxon>Bacillati</taxon>
        <taxon>Bacillota</taxon>
        <taxon>Bacilli</taxon>
        <taxon>Bacillales</taxon>
        <taxon>Bacillaceae</taxon>
        <taxon>Neobacillus</taxon>
    </lineage>
</organism>
<proteinExistence type="predicted"/>
<evidence type="ECO:0000313" key="3">
    <source>
        <dbReference type="Proteomes" id="UP000284416"/>
    </source>
</evidence>
<dbReference type="AlphaFoldDB" id="A0A417YFN3"/>
<feature type="coiled-coil region" evidence="1">
    <location>
        <begin position="6"/>
        <end position="33"/>
    </location>
</feature>
<evidence type="ECO:0000313" key="2">
    <source>
        <dbReference type="EMBL" id="RHW31503.1"/>
    </source>
</evidence>
<comment type="caution">
    <text evidence="2">The sequence shown here is derived from an EMBL/GenBank/DDBJ whole genome shotgun (WGS) entry which is preliminary data.</text>
</comment>
<gene>
    <name evidence="2" type="ORF">D1B31_22110</name>
</gene>